<keyword evidence="5" id="KW-0997">Cell inner membrane</keyword>
<evidence type="ECO:0000256" key="6">
    <source>
        <dbReference type="ARBA" id="ARBA00022538"/>
    </source>
</evidence>
<keyword evidence="3" id="KW-0813">Transport</keyword>
<name>A0A6N3CV24_9FIRM</name>
<protein>
    <submittedName>
        <fullName evidence="14">Trk system potassium uptake protein TrkG</fullName>
    </submittedName>
</protein>
<evidence type="ECO:0000256" key="7">
    <source>
        <dbReference type="ARBA" id="ARBA00022692"/>
    </source>
</evidence>
<dbReference type="Pfam" id="PF02386">
    <property type="entry name" value="TrkH"/>
    <property type="match status" value="1"/>
</dbReference>
<dbReference type="PANTHER" id="PTHR32024">
    <property type="entry name" value="TRK SYSTEM POTASSIUM UPTAKE PROTEIN TRKG-RELATED"/>
    <property type="match status" value="1"/>
</dbReference>
<evidence type="ECO:0000256" key="8">
    <source>
        <dbReference type="ARBA" id="ARBA00022958"/>
    </source>
</evidence>
<dbReference type="GO" id="GO:0046872">
    <property type="term" value="F:metal ion binding"/>
    <property type="evidence" value="ECO:0007669"/>
    <property type="project" value="UniProtKB-KW"/>
</dbReference>
<evidence type="ECO:0000256" key="1">
    <source>
        <dbReference type="ARBA" id="ARBA00004429"/>
    </source>
</evidence>
<evidence type="ECO:0000256" key="11">
    <source>
        <dbReference type="ARBA" id="ARBA00023136"/>
    </source>
</evidence>
<keyword evidence="7 13" id="KW-0812">Transmembrane</keyword>
<keyword evidence="4" id="KW-1003">Cell membrane</keyword>
<gene>
    <name evidence="14" type="primary">trkG</name>
    <name evidence="14" type="ORF">VRLFYP33_01382</name>
</gene>
<keyword evidence="8 12" id="KW-0630">Potassium</keyword>
<evidence type="ECO:0000256" key="2">
    <source>
        <dbReference type="ARBA" id="ARBA00009137"/>
    </source>
</evidence>
<organism evidence="14">
    <name type="scientific">Veillonella ratti</name>
    <dbReference type="NCBI Taxonomy" id="103892"/>
    <lineage>
        <taxon>Bacteria</taxon>
        <taxon>Bacillati</taxon>
        <taxon>Bacillota</taxon>
        <taxon>Negativicutes</taxon>
        <taxon>Veillonellales</taxon>
        <taxon>Veillonellaceae</taxon>
        <taxon>Veillonella</taxon>
    </lineage>
</organism>
<sequence length="502" mass="55723">MRIQIVMRLVGQLILIVAGIMWVPFIYGLTVGESYFSFIGASIMAAVTGSLLYYYGQPSTSYSLRDGFLTVSSIWILVSFFASFPFYFGGVLPTFIDSLFESVSGITATGASVVEELDSLPKSFVLWRSLTHWLGGMGIVVLVLAFLKNLGADSAHLFNAEASVPRPGVVLPRIRSMAFKLWTIYLLFTAVCFSALVIAGMSYFDAINMTFTTIATGGYIPNDGVVDIYTENWAIRWILIFFMILAGGNFTVYYAVFQRGLKAVWQDFEYRMYLLILFIGSIIVMYALYMADNFSPGTSFNRAVFMIVSMQTGSGLVLGNYDVWSPLAQMMLFMSMFFGGCSGSTTGGIKIIRIIILIKSSIIYLRKAIHPDMVQTITINGKSMPQKWVQMTQQFFFLYMTVFAISALGIAATGLSFGESLQCVAGILGNVGLAFGKLGPQGSFAVLHPMAKIICVIDMLLGRLELFTLLVLLHPDFWQGYFLKRRKRSYKVLQPVGTHRRG</sequence>
<feature type="binding site" evidence="12">
    <location>
        <position position="431"/>
    </location>
    <ligand>
        <name>K(+)</name>
        <dbReference type="ChEBI" id="CHEBI:29103"/>
    </ligand>
</feature>
<dbReference type="PANTHER" id="PTHR32024:SF2">
    <property type="entry name" value="TRK SYSTEM POTASSIUM UPTAKE PROTEIN TRKG-RELATED"/>
    <property type="match status" value="1"/>
</dbReference>
<comment type="similarity">
    <text evidence="2">Belongs to the TrkH potassium transport family.</text>
</comment>
<comment type="subcellular location">
    <subcellularLocation>
        <location evidence="1">Cell inner membrane</location>
        <topology evidence="1">Multi-pass membrane protein</topology>
    </subcellularLocation>
</comment>
<dbReference type="InterPro" id="IPR003445">
    <property type="entry name" value="Cat_transpt"/>
</dbReference>
<proteinExistence type="inferred from homology"/>
<feature type="binding site" evidence="12">
    <location>
        <position position="430"/>
    </location>
    <ligand>
        <name>K(+)</name>
        <dbReference type="ChEBI" id="CHEBI:29103"/>
    </ligand>
</feature>
<dbReference type="GO" id="GO:0015379">
    <property type="term" value="F:potassium:chloride symporter activity"/>
    <property type="evidence" value="ECO:0007669"/>
    <property type="project" value="InterPro"/>
</dbReference>
<feature type="binding site" evidence="12">
    <location>
        <position position="217"/>
    </location>
    <ligand>
        <name>K(+)</name>
        <dbReference type="ChEBI" id="CHEBI:29103"/>
    </ligand>
</feature>
<dbReference type="AlphaFoldDB" id="A0A6N3CV24"/>
<feature type="binding site" evidence="12">
    <location>
        <position position="109"/>
    </location>
    <ligand>
        <name>K(+)</name>
        <dbReference type="ChEBI" id="CHEBI:29103"/>
    </ligand>
</feature>
<feature type="transmembrane region" description="Helical" evidence="13">
    <location>
        <begin position="67"/>
        <end position="88"/>
    </location>
</feature>
<evidence type="ECO:0000256" key="10">
    <source>
        <dbReference type="ARBA" id="ARBA00023065"/>
    </source>
</evidence>
<feature type="transmembrane region" description="Helical" evidence="13">
    <location>
        <begin position="268"/>
        <end position="291"/>
    </location>
</feature>
<evidence type="ECO:0000256" key="12">
    <source>
        <dbReference type="PIRSR" id="PIRSR006247-1"/>
    </source>
</evidence>
<feature type="transmembrane region" description="Helical" evidence="13">
    <location>
        <begin position="35"/>
        <end position="55"/>
    </location>
</feature>
<keyword evidence="11 13" id="KW-0472">Membrane</keyword>
<feature type="transmembrane region" description="Helical" evidence="13">
    <location>
        <begin position="9"/>
        <end position="29"/>
    </location>
</feature>
<feature type="transmembrane region" description="Helical" evidence="13">
    <location>
        <begin position="182"/>
        <end position="204"/>
    </location>
</feature>
<feature type="transmembrane region" description="Helical" evidence="13">
    <location>
        <begin position="130"/>
        <end position="147"/>
    </location>
</feature>
<keyword evidence="12" id="KW-0479">Metal-binding</keyword>
<dbReference type="InterPro" id="IPR004772">
    <property type="entry name" value="TrkH"/>
</dbReference>
<dbReference type="PIRSF" id="PIRSF006247">
    <property type="entry name" value="TrkH"/>
    <property type="match status" value="1"/>
</dbReference>
<evidence type="ECO:0000256" key="4">
    <source>
        <dbReference type="ARBA" id="ARBA00022475"/>
    </source>
</evidence>
<keyword evidence="9 13" id="KW-1133">Transmembrane helix</keyword>
<evidence type="ECO:0000256" key="13">
    <source>
        <dbReference type="SAM" id="Phobius"/>
    </source>
</evidence>
<dbReference type="RefSeq" id="WP_156704937.1">
    <property type="nucleotide sequence ID" value="NZ_CACRUX010000052.1"/>
</dbReference>
<feature type="transmembrane region" description="Helical" evidence="13">
    <location>
        <begin position="396"/>
        <end position="417"/>
    </location>
</feature>
<reference evidence="14" key="1">
    <citation type="submission" date="2019-11" db="EMBL/GenBank/DDBJ databases">
        <authorList>
            <person name="Feng L."/>
        </authorList>
    </citation>
    <scope>NUCLEOTIDE SEQUENCE</scope>
    <source>
        <strain evidence="14">VrattiLFYP33</strain>
    </source>
</reference>
<feature type="transmembrane region" description="Helical" evidence="13">
    <location>
        <begin position="234"/>
        <end position="256"/>
    </location>
</feature>
<dbReference type="GO" id="GO:0005886">
    <property type="term" value="C:plasma membrane"/>
    <property type="evidence" value="ECO:0007669"/>
    <property type="project" value="UniProtKB-SubCell"/>
</dbReference>
<evidence type="ECO:0000313" key="14">
    <source>
        <dbReference type="EMBL" id="VYU18411.1"/>
    </source>
</evidence>
<keyword evidence="6" id="KW-0633">Potassium transport</keyword>
<accession>A0A6N3CV24</accession>
<evidence type="ECO:0000256" key="9">
    <source>
        <dbReference type="ARBA" id="ARBA00022989"/>
    </source>
</evidence>
<evidence type="ECO:0000256" key="5">
    <source>
        <dbReference type="ARBA" id="ARBA00022519"/>
    </source>
</evidence>
<dbReference type="EMBL" id="CACRUX010000052">
    <property type="protein sequence ID" value="VYU18411.1"/>
    <property type="molecule type" value="Genomic_DNA"/>
</dbReference>
<evidence type="ECO:0000256" key="3">
    <source>
        <dbReference type="ARBA" id="ARBA00022448"/>
    </source>
</evidence>
<keyword evidence="10" id="KW-0406">Ion transport</keyword>